<evidence type="ECO:0000259" key="7">
    <source>
        <dbReference type="PROSITE" id="PS51918"/>
    </source>
</evidence>
<keyword evidence="2" id="KW-0949">S-adenosyl-L-methionine</keyword>
<evidence type="ECO:0000256" key="5">
    <source>
        <dbReference type="ARBA" id="ARBA00023014"/>
    </source>
</evidence>
<evidence type="ECO:0000256" key="3">
    <source>
        <dbReference type="ARBA" id="ARBA00022723"/>
    </source>
</evidence>
<keyword evidence="4" id="KW-0408">Iron</keyword>
<dbReference type="InterPro" id="IPR034466">
    <property type="entry name" value="Methyltransferase_Class_B"/>
</dbReference>
<evidence type="ECO:0000256" key="2">
    <source>
        <dbReference type="ARBA" id="ARBA00022691"/>
    </source>
</evidence>
<dbReference type="InterPro" id="IPR051198">
    <property type="entry name" value="BchE-like"/>
</dbReference>
<dbReference type="EMBL" id="CP155447">
    <property type="protein sequence ID" value="XBH03789.1"/>
    <property type="molecule type" value="Genomic_DNA"/>
</dbReference>
<keyword evidence="3" id="KW-0479">Metal-binding</keyword>
<dbReference type="PROSITE" id="PS51918">
    <property type="entry name" value="RADICAL_SAM"/>
    <property type="match status" value="1"/>
</dbReference>
<dbReference type="InterPro" id="IPR025274">
    <property type="entry name" value="DUF4070"/>
</dbReference>
<dbReference type="PANTHER" id="PTHR43409">
    <property type="entry name" value="ANAEROBIC MAGNESIUM-PROTOPORPHYRIN IX MONOMETHYL ESTER CYCLASE-RELATED"/>
    <property type="match status" value="1"/>
</dbReference>
<sequence length="520" mass="59595">MARICLINPRFPTSFWGLNHGLPLLGKKANMPVLALPVLAGLTPEEHEVVLIDENVQEIDFEALEGFDIVGLTGMTVQRDRMRDILLELQARDIFVVIGGPWITVAEDWFRGLVDVMFVGEAEETWPLFLEDWSRNEWKPRYEQAEKTDMTKVPLPRYDLVPFREYAMGCIQTSRGCPFQCEFCDIIVIFGRKPRIKTAELVVAEIDAQHKLGVHVIFLVDDNFIGNKKAAKVILRAIVEWQKQHGYPLAFFTEASLDLAEDDELMQLMAEAGMVAVFIGVESPDEEALRETKKYQNVRGGLIERVHKVQAAGLEVYAGMIVGFDSDDTGIFERQFAFLQRARVIGAMAGMLSAIPKTPLYDRLEAAGRLDNAAADDPRIATNVIPLLMSREEMRDGWLDLMDRLYDAENYFERFDELFIKGKLPLASAKMRWLRRHKPLAYLKNQTLTILGALGMLFRLWTDPRTKPYRPVYAKYLRKMLLSGRPPRYLFQFAWKCILHTHFATMTRQMVRGESRLVNT</sequence>
<feature type="domain" description="B12-binding" evidence="6">
    <location>
        <begin position="1"/>
        <end position="140"/>
    </location>
</feature>
<evidence type="ECO:0000256" key="4">
    <source>
        <dbReference type="ARBA" id="ARBA00023004"/>
    </source>
</evidence>
<dbReference type="Pfam" id="PF04055">
    <property type="entry name" value="Radical_SAM"/>
    <property type="match status" value="1"/>
</dbReference>
<dbReference type="SFLD" id="SFLDG01123">
    <property type="entry name" value="methyltransferase_(Class_B)"/>
    <property type="match status" value="1"/>
</dbReference>
<dbReference type="Gene3D" id="3.40.50.280">
    <property type="entry name" value="Cobalamin-binding domain"/>
    <property type="match status" value="1"/>
</dbReference>
<evidence type="ECO:0000259" key="6">
    <source>
        <dbReference type="PROSITE" id="PS51332"/>
    </source>
</evidence>
<name>A0AAU7CFK9_9BACT</name>
<dbReference type="GO" id="GO:0005829">
    <property type="term" value="C:cytosol"/>
    <property type="evidence" value="ECO:0007669"/>
    <property type="project" value="TreeGrafter"/>
</dbReference>
<dbReference type="AlphaFoldDB" id="A0AAU7CFK9"/>
<dbReference type="InterPro" id="IPR006158">
    <property type="entry name" value="Cobalamin-bd"/>
</dbReference>
<dbReference type="CDD" id="cd01335">
    <property type="entry name" value="Radical_SAM"/>
    <property type="match status" value="1"/>
</dbReference>
<dbReference type="GO" id="GO:0003824">
    <property type="term" value="F:catalytic activity"/>
    <property type="evidence" value="ECO:0007669"/>
    <property type="project" value="InterPro"/>
</dbReference>
<dbReference type="InterPro" id="IPR034530">
    <property type="entry name" value="HpnP-like"/>
</dbReference>
<dbReference type="SFLD" id="SFLDF00303">
    <property type="entry name" value="hopanoid_C2-methyltransferase"/>
    <property type="match status" value="1"/>
</dbReference>
<organism evidence="8">
    <name type="scientific">Singulisphaera sp. Ch08</name>
    <dbReference type="NCBI Taxonomy" id="3120278"/>
    <lineage>
        <taxon>Bacteria</taxon>
        <taxon>Pseudomonadati</taxon>
        <taxon>Planctomycetota</taxon>
        <taxon>Planctomycetia</taxon>
        <taxon>Isosphaerales</taxon>
        <taxon>Isosphaeraceae</taxon>
        <taxon>Singulisphaera</taxon>
    </lineage>
</organism>
<dbReference type="Pfam" id="PF02310">
    <property type="entry name" value="B12-binding"/>
    <property type="match status" value="1"/>
</dbReference>
<dbReference type="InterPro" id="IPR058240">
    <property type="entry name" value="rSAM_sf"/>
</dbReference>
<dbReference type="GO" id="GO:0046872">
    <property type="term" value="F:metal ion binding"/>
    <property type="evidence" value="ECO:0007669"/>
    <property type="project" value="UniProtKB-KW"/>
</dbReference>
<feature type="domain" description="Radical SAM core" evidence="7">
    <location>
        <begin position="163"/>
        <end position="392"/>
    </location>
</feature>
<dbReference type="InterPro" id="IPR006638">
    <property type="entry name" value="Elp3/MiaA/NifB-like_rSAM"/>
</dbReference>
<comment type="cofactor">
    <cofactor evidence="1">
        <name>[4Fe-4S] cluster</name>
        <dbReference type="ChEBI" id="CHEBI:49883"/>
    </cofactor>
</comment>
<dbReference type="GO" id="GO:0051536">
    <property type="term" value="F:iron-sulfur cluster binding"/>
    <property type="evidence" value="ECO:0007669"/>
    <property type="project" value="UniProtKB-KW"/>
</dbReference>
<keyword evidence="5" id="KW-0411">Iron-sulfur</keyword>
<dbReference type="Gene3D" id="3.80.30.20">
    <property type="entry name" value="tm_1862 like domain"/>
    <property type="match status" value="1"/>
</dbReference>
<dbReference type="PROSITE" id="PS51332">
    <property type="entry name" value="B12_BINDING"/>
    <property type="match status" value="1"/>
</dbReference>
<reference evidence="8" key="1">
    <citation type="submission" date="2024-05" db="EMBL/GenBank/DDBJ databases">
        <title>Planctomycetes of the genus Singulisphaera possess chitinolytic capabilities.</title>
        <authorList>
            <person name="Ivanova A."/>
        </authorList>
    </citation>
    <scope>NUCLEOTIDE SEQUENCE</scope>
    <source>
        <strain evidence="8">Ch08T</strain>
    </source>
</reference>
<dbReference type="RefSeq" id="WP_406696527.1">
    <property type="nucleotide sequence ID" value="NZ_CP155447.1"/>
</dbReference>
<dbReference type="GO" id="GO:0031419">
    <property type="term" value="F:cobalamin binding"/>
    <property type="evidence" value="ECO:0007669"/>
    <property type="project" value="InterPro"/>
</dbReference>
<dbReference type="SUPFAM" id="SSF102114">
    <property type="entry name" value="Radical SAM enzymes"/>
    <property type="match status" value="1"/>
</dbReference>
<dbReference type="PANTHER" id="PTHR43409:SF3">
    <property type="entry name" value="HYPOTHETICAL METHYLTRANSFERASE"/>
    <property type="match status" value="1"/>
</dbReference>
<dbReference type="Pfam" id="PF13282">
    <property type="entry name" value="DUF4070"/>
    <property type="match status" value="1"/>
</dbReference>
<evidence type="ECO:0000256" key="1">
    <source>
        <dbReference type="ARBA" id="ARBA00001966"/>
    </source>
</evidence>
<accession>A0AAU7CFK9</accession>
<dbReference type="InterPro" id="IPR023404">
    <property type="entry name" value="rSAM_horseshoe"/>
</dbReference>
<protein>
    <submittedName>
        <fullName evidence="8">B12-binding domain-containing radical SAM protein</fullName>
    </submittedName>
</protein>
<proteinExistence type="predicted"/>
<gene>
    <name evidence="8" type="ORF">V5E97_36630</name>
</gene>
<dbReference type="InterPro" id="IPR007197">
    <property type="entry name" value="rSAM"/>
</dbReference>
<dbReference type="SFLD" id="SFLDG01082">
    <property type="entry name" value="B12-binding_domain_containing"/>
    <property type="match status" value="1"/>
</dbReference>
<dbReference type="SFLD" id="SFLDS00029">
    <property type="entry name" value="Radical_SAM"/>
    <property type="match status" value="1"/>
</dbReference>
<evidence type="ECO:0000313" key="8">
    <source>
        <dbReference type="EMBL" id="XBH03789.1"/>
    </source>
</evidence>
<dbReference type="SMART" id="SM00729">
    <property type="entry name" value="Elp3"/>
    <property type="match status" value="1"/>
</dbReference>